<evidence type="ECO:0000313" key="2">
    <source>
        <dbReference type="EMBL" id="QHT36604.1"/>
    </source>
</evidence>
<name>A0A6C0F627_9ZZZZ</name>
<protein>
    <submittedName>
        <fullName evidence="2">Uncharacterized protein</fullName>
    </submittedName>
</protein>
<dbReference type="AlphaFoldDB" id="A0A6C0F627"/>
<feature type="region of interest" description="Disordered" evidence="1">
    <location>
        <begin position="1"/>
        <end position="24"/>
    </location>
</feature>
<organism evidence="2">
    <name type="scientific">viral metagenome</name>
    <dbReference type="NCBI Taxonomy" id="1070528"/>
    <lineage>
        <taxon>unclassified sequences</taxon>
        <taxon>metagenomes</taxon>
        <taxon>organismal metagenomes</taxon>
    </lineage>
</organism>
<evidence type="ECO:0000256" key="1">
    <source>
        <dbReference type="SAM" id="MobiDB-lite"/>
    </source>
</evidence>
<proteinExistence type="predicted"/>
<accession>A0A6C0F627</accession>
<reference evidence="2" key="1">
    <citation type="journal article" date="2020" name="Nature">
        <title>Giant virus diversity and host interactions through global metagenomics.</title>
        <authorList>
            <person name="Schulz F."/>
            <person name="Roux S."/>
            <person name="Paez-Espino D."/>
            <person name="Jungbluth S."/>
            <person name="Walsh D.A."/>
            <person name="Denef V.J."/>
            <person name="McMahon K.D."/>
            <person name="Konstantinidis K.T."/>
            <person name="Eloe-Fadrosh E.A."/>
            <person name="Kyrpides N.C."/>
            <person name="Woyke T."/>
        </authorList>
    </citation>
    <scope>NUCLEOTIDE SEQUENCE</scope>
    <source>
        <strain evidence="2">GVMAG-S-ERX555967-130</strain>
    </source>
</reference>
<dbReference type="EMBL" id="MN738786">
    <property type="protein sequence ID" value="QHT36604.1"/>
    <property type="molecule type" value="Genomic_DNA"/>
</dbReference>
<sequence length="220" mass="25359">MAEKKEAEDYASQYSDVTEDMNEEEMQKVVEQQLDELQSTAEEREALKAVYDHKRGMKDTGEWEEFDGDIAIGKRDESDELAYEVYSGLEMKHDKKAYECECNCDMLLSTKPIESRHNKKTSNEVGDINKKSEMTMYVDITTRGDNYTTGTSEYGKVYIPNQMIPDETNTMKIRAVFKGYEQVRGKQMPWRCKEIINTYVPLDTAWAQALKNAGAPMIHL</sequence>